<dbReference type="EMBL" id="BAABHO010000001">
    <property type="protein sequence ID" value="GAA4771903.1"/>
    <property type="molecule type" value="Genomic_DNA"/>
</dbReference>
<feature type="compositionally biased region" description="Basic and acidic residues" evidence="1">
    <location>
        <begin position="249"/>
        <end position="275"/>
    </location>
</feature>
<proteinExistence type="predicted"/>
<organism evidence="2 3">
    <name type="scientific">Actinomycetospora chlora</name>
    <dbReference type="NCBI Taxonomy" id="663608"/>
    <lineage>
        <taxon>Bacteria</taxon>
        <taxon>Bacillati</taxon>
        <taxon>Actinomycetota</taxon>
        <taxon>Actinomycetes</taxon>
        <taxon>Pseudonocardiales</taxon>
        <taxon>Pseudonocardiaceae</taxon>
        <taxon>Actinomycetospora</taxon>
    </lineage>
</organism>
<keyword evidence="3" id="KW-1185">Reference proteome</keyword>
<reference evidence="3" key="1">
    <citation type="journal article" date="2019" name="Int. J. Syst. Evol. Microbiol.">
        <title>The Global Catalogue of Microorganisms (GCM) 10K type strain sequencing project: providing services to taxonomists for standard genome sequencing and annotation.</title>
        <authorList>
            <consortium name="The Broad Institute Genomics Platform"/>
            <consortium name="The Broad Institute Genome Sequencing Center for Infectious Disease"/>
            <person name="Wu L."/>
            <person name="Ma J."/>
        </authorList>
    </citation>
    <scope>NUCLEOTIDE SEQUENCE [LARGE SCALE GENOMIC DNA]</scope>
    <source>
        <strain evidence="3">JCM 17979</strain>
    </source>
</reference>
<gene>
    <name evidence="2" type="ORF">GCM10023200_00260</name>
</gene>
<evidence type="ECO:0000313" key="2">
    <source>
        <dbReference type="EMBL" id="GAA4771903.1"/>
    </source>
</evidence>
<dbReference type="RefSeq" id="WP_345410090.1">
    <property type="nucleotide sequence ID" value="NZ_BAABHO010000001.1"/>
</dbReference>
<feature type="region of interest" description="Disordered" evidence="1">
    <location>
        <begin position="197"/>
        <end position="284"/>
    </location>
</feature>
<evidence type="ECO:0000313" key="3">
    <source>
        <dbReference type="Proteomes" id="UP001500928"/>
    </source>
</evidence>
<evidence type="ECO:0008006" key="4">
    <source>
        <dbReference type="Google" id="ProtNLM"/>
    </source>
</evidence>
<protein>
    <recommendedName>
        <fullName evidence="4">Primosomal protein</fullName>
    </recommendedName>
</protein>
<sequence length="467" mass="49933">MAQDIIPITLALTAGDLVTLWAPRWRQDGEEWEAFLGDDESLFAFADAADLAAWVARAEETGQEHDLTDHPAWPVVVKLSVDELTPEDVQRYDVVGVPELAAGDPDTWTLDDLAEVAAMCRSLADVCDLEVVHEVLDATPAFAALTAGPTAFAGRDGQALWAELAEIVDERWDEVVDALDALVTTPEVDEELATRLRATATPVGDGAERSSTRGAAPSGDLDADASDGEEAAPAENADGDPSDPAAVADDPKDAVDDAPDELRGDTRGESLRSDLVDEAEEPEEGFWEEVGIDPIGITTADGEVMTLRCYLDDEPVFLGSGGTIETFTSARALRTWIAGEGAEGHDLADVTTWEEVVSAATGGDLEIEVAPENQYVLAGIADDLGEGPDVVDAEQLELAVELLVDAADWAGDARTREALAPSESLGWLVSFVVRPDPTRLTPSPPFDREAAAWRTLEDRFLGRLRQH</sequence>
<name>A0ABP9A3L0_9PSEU</name>
<feature type="compositionally biased region" description="Acidic residues" evidence="1">
    <location>
        <begin position="221"/>
        <end position="241"/>
    </location>
</feature>
<comment type="caution">
    <text evidence="2">The sequence shown here is derived from an EMBL/GenBank/DDBJ whole genome shotgun (WGS) entry which is preliminary data.</text>
</comment>
<accession>A0ABP9A3L0</accession>
<dbReference type="Proteomes" id="UP001500928">
    <property type="component" value="Unassembled WGS sequence"/>
</dbReference>
<evidence type="ECO:0000256" key="1">
    <source>
        <dbReference type="SAM" id="MobiDB-lite"/>
    </source>
</evidence>